<organism evidence="2 3">
    <name type="scientific">Hortaea werneckii</name>
    <name type="common">Black yeast</name>
    <name type="synonym">Cladosporium werneckii</name>
    <dbReference type="NCBI Taxonomy" id="91943"/>
    <lineage>
        <taxon>Eukaryota</taxon>
        <taxon>Fungi</taxon>
        <taxon>Dikarya</taxon>
        <taxon>Ascomycota</taxon>
        <taxon>Pezizomycotina</taxon>
        <taxon>Dothideomycetes</taxon>
        <taxon>Dothideomycetidae</taxon>
        <taxon>Mycosphaerellales</taxon>
        <taxon>Teratosphaeriaceae</taxon>
        <taxon>Hortaea</taxon>
    </lineage>
</organism>
<evidence type="ECO:0000313" key="2">
    <source>
        <dbReference type="EMBL" id="RMY79581.1"/>
    </source>
</evidence>
<proteinExistence type="predicted"/>
<accession>A0A3M7ESR8</accession>
<dbReference type="VEuPathDB" id="FungiDB:BTJ68_09279"/>
<comment type="caution">
    <text evidence="2">The sequence shown here is derived from an EMBL/GenBank/DDBJ whole genome shotgun (WGS) entry which is preliminary data.</text>
</comment>
<dbReference type="Proteomes" id="UP000269539">
    <property type="component" value="Unassembled WGS sequence"/>
</dbReference>
<feature type="region of interest" description="Disordered" evidence="1">
    <location>
        <begin position="346"/>
        <end position="435"/>
    </location>
</feature>
<name>A0A3M7ESR8_HORWE</name>
<reference evidence="2 3" key="1">
    <citation type="journal article" date="2018" name="BMC Genomics">
        <title>Genomic evidence for intraspecific hybridization in a clonal and extremely halotolerant yeast.</title>
        <authorList>
            <person name="Gostincar C."/>
            <person name="Stajich J.E."/>
            <person name="Zupancic J."/>
            <person name="Zalar P."/>
            <person name="Gunde-Cimerman N."/>
        </authorList>
    </citation>
    <scope>NUCLEOTIDE SEQUENCE [LARGE SCALE GENOMIC DNA]</scope>
    <source>
        <strain evidence="2 3">EXF-10513</strain>
    </source>
</reference>
<evidence type="ECO:0000256" key="1">
    <source>
        <dbReference type="SAM" id="MobiDB-lite"/>
    </source>
</evidence>
<dbReference type="EMBL" id="QWIO01001091">
    <property type="protein sequence ID" value="RMY79581.1"/>
    <property type="molecule type" value="Genomic_DNA"/>
</dbReference>
<protein>
    <submittedName>
        <fullName evidence="2">Uncharacterized protein</fullName>
    </submittedName>
</protein>
<evidence type="ECO:0000313" key="3">
    <source>
        <dbReference type="Proteomes" id="UP000269539"/>
    </source>
</evidence>
<sequence>MTKVKRSKMARRQMKLQVEEEQWMEEMLKKCDELSLDSGSGARPKSTQSLDAVLKAEPDVSVKELSAGWDRRQPKDHGRVGGGEMIKTYDTPNDAEVYEYSEQKPQGVLQPFLKIAKLASPHDTTIHDRTCDGFRAAVDPFADRYGDNSTTLLQLSPNRVFACDCPEGDASRAPHGRVRWPAEPCQATHGLPVQVVVLSVFGLVFLPLPPALRREHTVLRTSIILLSDNTFITAHLNQLRERFDQAAGFVTSTSTTTVASPPPRRNRNTAKIGGSQALRDHILALRALDKQPESMLLDHLTDPASFTMAAPNDFFVSSPAVALPPSQQGQFFPPGTFTASEGVGQPLFTPNGTTLDPSSSSVAGRKRSRGDIHEREDVEEAMMDDGGVPSPERQEQDTGMAVDGQPEFNHVKRPSISSRKSQRREMGKGGSDDLAQLVLPPQIREATTEPLIDEATRVLGISWTRMDATDVTRINQAAYSKWIQNHYASLKDVEVWFENSAIPGYLVKASNAYNGQLEYYIFSNDLTEARLVTSDPSQLVPRLKMLPALHLAAPGGHIRAEMDPITVSQAQAEEQIIHEASRFSKEMLQLRGQIHPDVSSAEPGALAEPVGMCAAHSMEMD</sequence>
<gene>
    <name evidence="2" type="ORF">D0864_09049</name>
</gene>
<dbReference type="AlphaFoldDB" id="A0A3M7ESR8"/>
<feature type="compositionally biased region" description="Polar residues" evidence="1">
    <location>
        <begin position="348"/>
        <end position="362"/>
    </location>
</feature>
<dbReference type="VEuPathDB" id="FungiDB:BTJ68_09820"/>